<protein>
    <submittedName>
        <fullName evidence="1">Uncharacterized protein</fullName>
    </submittedName>
</protein>
<evidence type="ECO:0000313" key="2">
    <source>
        <dbReference type="Proteomes" id="UP000244912"/>
    </source>
</evidence>
<evidence type="ECO:0000313" key="1">
    <source>
        <dbReference type="EMBL" id="SPJ25982.1"/>
    </source>
</evidence>
<dbReference type="AlphaFoldDB" id="A0A2R8C0S5"/>
<dbReference type="RefSeq" id="WP_108895706.1">
    <property type="nucleotide sequence ID" value="NZ_ONZF01000013.1"/>
</dbReference>
<dbReference type="EMBL" id="ONZF01000013">
    <property type="protein sequence ID" value="SPJ25982.1"/>
    <property type="molecule type" value="Genomic_DNA"/>
</dbReference>
<organism evidence="1 2">
    <name type="scientific">Palleronia abyssalis</name>
    <dbReference type="NCBI Taxonomy" id="1501240"/>
    <lineage>
        <taxon>Bacteria</taxon>
        <taxon>Pseudomonadati</taxon>
        <taxon>Pseudomonadota</taxon>
        <taxon>Alphaproteobacteria</taxon>
        <taxon>Rhodobacterales</taxon>
        <taxon>Roseobacteraceae</taxon>
        <taxon>Palleronia</taxon>
    </lineage>
</organism>
<sequence length="137" mass="14926">MWLKKAIARARARRRARRMLAPYLERTAWSCPATEPQWLTPAIAGFMAGAITRITAPEARDTDDLAALQLHLWADLTGGAPDLFATRLHLASTSGDPDIRDGHARGIRFAALLLAGDEDAARDAWDTGVTQILRAAP</sequence>
<gene>
    <name evidence="1" type="ORF">PAA8504_03838</name>
</gene>
<proteinExistence type="predicted"/>
<name>A0A2R8C0S5_9RHOB</name>
<reference evidence="1 2" key="1">
    <citation type="submission" date="2018-03" db="EMBL/GenBank/DDBJ databases">
        <authorList>
            <person name="Keele B.F."/>
        </authorList>
    </citation>
    <scope>NUCLEOTIDE SEQUENCE [LARGE SCALE GENOMIC DNA]</scope>
    <source>
        <strain evidence="1 2">CECT 8504</strain>
    </source>
</reference>
<dbReference type="OrthoDB" id="8158907at2"/>
<dbReference type="Proteomes" id="UP000244912">
    <property type="component" value="Unassembled WGS sequence"/>
</dbReference>
<accession>A0A2R8C0S5</accession>
<keyword evidence="2" id="KW-1185">Reference proteome</keyword>